<dbReference type="InterPro" id="IPR000595">
    <property type="entry name" value="cNMP-bd_dom"/>
</dbReference>
<evidence type="ECO:0000313" key="3">
    <source>
        <dbReference type="Proteomes" id="UP001139450"/>
    </source>
</evidence>
<evidence type="ECO:0000313" key="2">
    <source>
        <dbReference type="EMBL" id="MCJ8210043.1"/>
    </source>
</evidence>
<name>A0A9X1X5M1_9SPHI</name>
<reference evidence="2" key="1">
    <citation type="submission" date="2022-04" db="EMBL/GenBank/DDBJ databases">
        <title>Mucilaginibacter sp. RS28 isolated from freshwater.</title>
        <authorList>
            <person name="Ko S.-R."/>
        </authorList>
    </citation>
    <scope>NUCLEOTIDE SEQUENCE</scope>
    <source>
        <strain evidence="2">RS28</strain>
    </source>
</reference>
<accession>A0A9X1X5M1</accession>
<gene>
    <name evidence="2" type="ORF">MUY27_10010</name>
</gene>
<organism evidence="2 3">
    <name type="scientific">Mucilaginibacter straminoryzae</name>
    <dbReference type="NCBI Taxonomy" id="2932774"/>
    <lineage>
        <taxon>Bacteria</taxon>
        <taxon>Pseudomonadati</taxon>
        <taxon>Bacteroidota</taxon>
        <taxon>Sphingobacteriia</taxon>
        <taxon>Sphingobacteriales</taxon>
        <taxon>Sphingobacteriaceae</taxon>
        <taxon>Mucilaginibacter</taxon>
    </lineage>
</organism>
<dbReference type="Pfam" id="PF00027">
    <property type="entry name" value="cNMP_binding"/>
    <property type="match status" value="1"/>
</dbReference>
<protein>
    <submittedName>
        <fullName evidence="2">Crp/Fnr family transcriptional regulator</fullName>
    </submittedName>
</protein>
<sequence length="190" mass="22877">MYPQLISHIGKYVQLTHDEEQLLCEYVELRQYKKKAYLLEAGKHCPGNFFTLKGVTRMYLINDDLNEQIVQFSIENWWIADYDSLLNKQPARYYIQALEPTEVLLLPDKNVEHLFDQIPKLERYFRIMMQRAYVASQRRIGFIYGMSDEERYRHFLKLNPEFVQRVPQYMLASYLGFTPQFMSRIRAKKV</sequence>
<evidence type="ECO:0000259" key="1">
    <source>
        <dbReference type="Pfam" id="PF00027"/>
    </source>
</evidence>
<dbReference type="InterPro" id="IPR018490">
    <property type="entry name" value="cNMP-bd_dom_sf"/>
</dbReference>
<dbReference type="RefSeq" id="WP_245129882.1">
    <property type="nucleotide sequence ID" value="NZ_JALJEJ010000004.1"/>
</dbReference>
<dbReference type="Proteomes" id="UP001139450">
    <property type="component" value="Unassembled WGS sequence"/>
</dbReference>
<dbReference type="AlphaFoldDB" id="A0A9X1X5M1"/>
<dbReference type="EMBL" id="JALJEJ010000004">
    <property type="protein sequence ID" value="MCJ8210043.1"/>
    <property type="molecule type" value="Genomic_DNA"/>
</dbReference>
<dbReference type="SUPFAM" id="SSF51206">
    <property type="entry name" value="cAMP-binding domain-like"/>
    <property type="match status" value="1"/>
</dbReference>
<proteinExistence type="predicted"/>
<keyword evidence="3" id="KW-1185">Reference proteome</keyword>
<dbReference type="InterPro" id="IPR014710">
    <property type="entry name" value="RmlC-like_jellyroll"/>
</dbReference>
<feature type="domain" description="Cyclic nucleotide-binding" evidence="1">
    <location>
        <begin position="30"/>
        <end position="117"/>
    </location>
</feature>
<dbReference type="CDD" id="cd00038">
    <property type="entry name" value="CAP_ED"/>
    <property type="match status" value="1"/>
</dbReference>
<dbReference type="Gene3D" id="2.60.120.10">
    <property type="entry name" value="Jelly Rolls"/>
    <property type="match status" value="1"/>
</dbReference>
<comment type="caution">
    <text evidence="2">The sequence shown here is derived from an EMBL/GenBank/DDBJ whole genome shotgun (WGS) entry which is preliminary data.</text>
</comment>